<keyword evidence="4" id="KW-1185">Reference proteome</keyword>
<dbReference type="AlphaFoldDB" id="A0A0D0FR26"/>
<protein>
    <recommendedName>
        <fullName evidence="5">DUF262 domain-containing protein</fullName>
    </recommendedName>
</protein>
<sequence>MARLIEVEERDINYIFGKPKPYSLDVYQRDYRWSDEKEYKIVTQLLIDIELRFENNIKFNKRNQSAELPNILKDVEENFKPYFLNTIMLNEQSGNIYIVDGQQRLTTILLLLIKLYHLGIDKGAAVLNVKKFIGEKIYEEDMASVKHFKISNPDRNTIIRKIFELETINDTDITNITQLNLRDNYTIISKYFDSYFFDKNNVFNADKYNYYVYNLLQKVLIIEQVIKHKEDVAMIFETANDRGKELEPHEVLKGMLLGVLDTSVKEECNTIWNEGLKTFFSIDENYKNVDDFFRTYFRAKYADTAFQYQQFANKYHRNLLSNDKIIKDLDRSNPAKIEKFIKNDFVYFYKLYLEVSAHAKEGTNIYISSNYANEQGQQFLLILSALTLKDTEHNAKINLVAQKFDQLFTISSLIGAGDNNDRQKLFYELNKSIRNKRLAEINDAFDNITIPYFNEHGFPIVVFNDIFQYKYFEKAKIEGRFSKYVLSRVDRYLADLLNEQSFSKQESLHFITHSGNRPTHGFHIEHMFSNNEKIMEQFTDAGGEFDEKLFIDERNRLGAVILMKGNENIRTSNWVYKKKLKSYQNSGFIWNRILTNSINPASLNNCTDEIKQYFKVYEPDEEGLLIRDAISERQELLFRIITKIYSNEITA</sequence>
<evidence type="ECO:0000313" key="3">
    <source>
        <dbReference type="EMBL" id="KIO74874.1"/>
    </source>
</evidence>
<evidence type="ECO:0000259" key="1">
    <source>
        <dbReference type="Pfam" id="PF03235"/>
    </source>
</evidence>
<evidence type="ECO:0008006" key="5">
    <source>
        <dbReference type="Google" id="ProtNLM"/>
    </source>
</evidence>
<dbReference type="Pfam" id="PF03235">
    <property type="entry name" value="GmrSD_N"/>
    <property type="match status" value="1"/>
</dbReference>
<accession>A0A0D0FR26</accession>
<dbReference type="Pfam" id="PF07510">
    <property type="entry name" value="GmrSD_C"/>
    <property type="match status" value="1"/>
</dbReference>
<dbReference type="RefSeq" id="WP_041886473.1">
    <property type="nucleotide sequence ID" value="NZ_CP157278.1"/>
</dbReference>
<organism evidence="3 4">
    <name type="scientific">Pedobacter lusitanus</name>
    <dbReference type="NCBI Taxonomy" id="1503925"/>
    <lineage>
        <taxon>Bacteria</taxon>
        <taxon>Pseudomonadati</taxon>
        <taxon>Bacteroidota</taxon>
        <taxon>Sphingobacteriia</taxon>
        <taxon>Sphingobacteriales</taxon>
        <taxon>Sphingobacteriaceae</taxon>
        <taxon>Pedobacter</taxon>
    </lineage>
</organism>
<dbReference type="PANTHER" id="PTHR35149:SF1">
    <property type="entry name" value="DUF5655 DOMAIN-CONTAINING PROTEIN"/>
    <property type="match status" value="1"/>
</dbReference>
<dbReference type="PANTHER" id="PTHR35149">
    <property type="entry name" value="SLL5132 PROTEIN"/>
    <property type="match status" value="1"/>
</dbReference>
<proteinExistence type="predicted"/>
<dbReference type="InterPro" id="IPR004919">
    <property type="entry name" value="GmrSD_N"/>
</dbReference>
<dbReference type="OrthoDB" id="9798761at2"/>
<feature type="domain" description="GmrSD restriction endonucleases N-terminal" evidence="1">
    <location>
        <begin position="15"/>
        <end position="256"/>
    </location>
</feature>
<name>A0A0D0FR26_9SPHI</name>
<feature type="domain" description="GmrSD restriction endonucleases C-terminal" evidence="2">
    <location>
        <begin position="480"/>
        <end position="621"/>
    </location>
</feature>
<dbReference type="EMBL" id="JXRA01000128">
    <property type="protein sequence ID" value="KIO74874.1"/>
    <property type="molecule type" value="Genomic_DNA"/>
</dbReference>
<gene>
    <name evidence="3" type="ORF">TH53_23890</name>
</gene>
<evidence type="ECO:0000313" key="4">
    <source>
        <dbReference type="Proteomes" id="UP000032049"/>
    </source>
</evidence>
<comment type="caution">
    <text evidence="3">The sequence shown here is derived from an EMBL/GenBank/DDBJ whole genome shotgun (WGS) entry which is preliminary data.</text>
</comment>
<dbReference type="STRING" id="1503925.TH53_23890"/>
<dbReference type="Proteomes" id="UP000032049">
    <property type="component" value="Unassembled WGS sequence"/>
</dbReference>
<dbReference type="InterPro" id="IPR011089">
    <property type="entry name" value="GmrSD_C"/>
</dbReference>
<reference evidence="3 4" key="1">
    <citation type="submission" date="2015-01" db="EMBL/GenBank/DDBJ databases">
        <title>Draft genome sequence of Pedobacter sp. NL19 isolated from sludge of an effluent treatment pond in an abandoned uranium mine.</title>
        <authorList>
            <person name="Santos T."/>
            <person name="Caetano T."/>
            <person name="Covas C."/>
            <person name="Cruz A."/>
            <person name="Mendo S."/>
        </authorList>
    </citation>
    <scope>NUCLEOTIDE SEQUENCE [LARGE SCALE GENOMIC DNA]</scope>
    <source>
        <strain evidence="3 4">NL19</strain>
    </source>
</reference>
<evidence type="ECO:0000259" key="2">
    <source>
        <dbReference type="Pfam" id="PF07510"/>
    </source>
</evidence>